<evidence type="ECO:0000256" key="2">
    <source>
        <dbReference type="ARBA" id="ARBA00022490"/>
    </source>
</evidence>
<dbReference type="GO" id="GO:0007020">
    <property type="term" value="P:microtubule nucleation"/>
    <property type="evidence" value="ECO:0007669"/>
    <property type="project" value="InterPro"/>
</dbReference>
<dbReference type="GO" id="GO:0005813">
    <property type="term" value="C:centrosome"/>
    <property type="evidence" value="ECO:0007669"/>
    <property type="project" value="UniProtKB-ARBA"/>
</dbReference>
<dbReference type="Pfam" id="PF04130">
    <property type="entry name" value="GCP_C_terminal"/>
    <property type="match status" value="1"/>
</dbReference>
<evidence type="ECO:0000256" key="4">
    <source>
        <dbReference type="ARBA" id="ARBA00023212"/>
    </source>
</evidence>
<sequence>MSYNQKFQRKLKKLTALLISTLTDFDEGTENHESCMEFSLSNFLHHRFLEADSHKIDRQFKALSEKFFIHSQPGKAKTLETLIKTFLSNDISELSFSKSQVHYSLLNIILNLSDSPINVSYSKTRRKTEKVKKDAFNWQAYLLDGEDNPKLWGWDESPLSTDDEDTDFGDEPTQTKLHNEPLEQRKSLNFVLEEQVDDVKLVESYWKHEPSAVMQHAVHNSLSTLQSPQFNTNDGLCLTEWHLMRETLWLLSGRSDLHVFPDVNGTNGVAENLLLTHQTEKSVQQSLKLFSDCGNQVSKLRSFVFSSKSHESLTYEAFAAATLSYLKWIETDLLEIEKRVVKMEETFLMNDLRQSLIHHLRILHLVSKIYDSSVGCDKDVEKTSVQACRILGALYASLLDEWNMQMLNDCQEINSVDVLLFLWLESIQPYVEIIDNWVTCGELIDPKKEFILQRLSNVPNCQDVRFWNQAVSQSVENDKQLLPWLHPLVEKIITGGKSMEIVKTLRIRPASDGRQFGNNWRSEKLYVRFKQQFRSLLGSKLNSEHSVTPEKHHKKDKQGDILLQANFKILCKQQKSTHGPDNVCKVTKLCRNSTPLPVMVQQSLHPLVETQCDVACKDLLEIFKTHFGLSTTLEVFHNFHLMGWGDVLHDFCLSLFQDISTYGGINTDLVGLNITLQEAVARKEPSGVDVFVALKSVPNSRPINEGLLSKKPTIEIKTAKQLINVTDDVLIEYEVQWPVALVLTKECVAMYHNMFSYLMQIKRSIHSVESLKFETIYKETLEAPDEGEMPFDKKCHRLSILRAKILHLLKHWHSFIMVSVIQAEKEAFTKKLSSAQNLNEIICAHETFLKRICSLSLLVRKSQADKLVHGTLIKIMTQAISFGMVWQRGVQNISDKTLLKRESDFNECSEFLGRILKTIANRGAMPVLDSLAYAVLPA</sequence>
<keyword evidence="2 5" id="KW-0963">Cytoplasm</keyword>
<dbReference type="GO" id="GO:0000278">
    <property type="term" value="P:mitotic cell cycle"/>
    <property type="evidence" value="ECO:0007669"/>
    <property type="project" value="TreeGrafter"/>
</dbReference>
<protein>
    <recommendedName>
        <fullName evidence="5">Gamma-tubulin complex component</fullName>
    </recommendedName>
</protein>
<reference evidence="8" key="1">
    <citation type="submission" date="2020-04" db="EMBL/GenBank/DDBJ databases">
        <authorList>
            <person name="Neveu A P."/>
        </authorList>
    </citation>
    <scope>NUCLEOTIDE SEQUENCE</scope>
    <source>
        <tissue evidence="8">Whole embryo</tissue>
    </source>
</reference>
<dbReference type="Gene3D" id="1.20.120.1900">
    <property type="entry name" value="Gamma-tubulin complex, C-terminal domain"/>
    <property type="match status" value="1"/>
</dbReference>
<evidence type="ECO:0000259" key="6">
    <source>
        <dbReference type="Pfam" id="PF04130"/>
    </source>
</evidence>
<evidence type="ECO:0000256" key="5">
    <source>
        <dbReference type="RuleBase" id="RU363050"/>
    </source>
</evidence>
<dbReference type="InterPro" id="IPR007259">
    <property type="entry name" value="GCP"/>
</dbReference>
<proteinExistence type="evidence at transcript level"/>
<comment type="subcellular location">
    <subcellularLocation>
        <location evidence="5">Cytoplasm</location>
        <location evidence="5">Cytoskeleton</location>
        <location evidence="5">Microtubule organizing center</location>
    </subcellularLocation>
</comment>
<dbReference type="GO" id="GO:0000922">
    <property type="term" value="C:spindle pole"/>
    <property type="evidence" value="ECO:0007669"/>
    <property type="project" value="InterPro"/>
</dbReference>
<dbReference type="InterPro" id="IPR042241">
    <property type="entry name" value="GCP_C_sf"/>
</dbReference>
<dbReference type="EMBL" id="LR791515">
    <property type="protein sequence ID" value="CAB3267377.1"/>
    <property type="molecule type" value="mRNA"/>
</dbReference>
<evidence type="ECO:0000256" key="1">
    <source>
        <dbReference type="ARBA" id="ARBA00010337"/>
    </source>
</evidence>
<name>A0A6F9DV93_9ASCI</name>
<keyword evidence="3 5" id="KW-0493">Microtubule</keyword>
<dbReference type="InterPro" id="IPR041470">
    <property type="entry name" value="GCP_N"/>
</dbReference>
<dbReference type="InterPro" id="IPR059169">
    <property type="entry name" value="GCP5_N_ext"/>
</dbReference>
<dbReference type="PANTHER" id="PTHR19302">
    <property type="entry name" value="GAMMA TUBULIN COMPLEX PROTEIN"/>
    <property type="match status" value="1"/>
</dbReference>
<evidence type="ECO:0000256" key="3">
    <source>
        <dbReference type="ARBA" id="ARBA00022701"/>
    </source>
</evidence>
<dbReference type="PANTHER" id="PTHR19302:SF33">
    <property type="entry name" value="GAMMA-TUBULIN COMPLEX COMPONENT 5"/>
    <property type="match status" value="1"/>
</dbReference>
<evidence type="ECO:0000259" key="7">
    <source>
        <dbReference type="Pfam" id="PF17681"/>
    </source>
</evidence>
<dbReference type="GO" id="GO:0031122">
    <property type="term" value="P:cytoplasmic microtubule organization"/>
    <property type="evidence" value="ECO:0007669"/>
    <property type="project" value="TreeGrafter"/>
</dbReference>
<keyword evidence="4 5" id="KW-0206">Cytoskeleton</keyword>
<dbReference type="GO" id="GO:0051225">
    <property type="term" value="P:spindle assembly"/>
    <property type="evidence" value="ECO:0007669"/>
    <property type="project" value="TreeGrafter"/>
</dbReference>
<evidence type="ECO:0000313" key="8">
    <source>
        <dbReference type="EMBL" id="CAB3267377.1"/>
    </source>
</evidence>
<dbReference type="GO" id="GO:0043015">
    <property type="term" value="F:gamma-tubulin binding"/>
    <property type="evidence" value="ECO:0007669"/>
    <property type="project" value="InterPro"/>
</dbReference>
<dbReference type="GO" id="GO:0000930">
    <property type="term" value="C:gamma-tubulin complex"/>
    <property type="evidence" value="ECO:0007669"/>
    <property type="project" value="TreeGrafter"/>
</dbReference>
<feature type="domain" description="Gamma tubulin complex component protein N-terminal" evidence="7">
    <location>
        <begin position="245"/>
        <end position="623"/>
    </location>
</feature>
<feature type="domain" description="Gamma tubulin complex component C-terminal" evidence="6">
    <location>
        <begin position="630"/>
        <end position="918"/>
    </location>
</feature>
<comment type="similarity">
    <text evidence="1 5">Belongs to the TUBGCP family.</text>
</comment>
<gene>
    <name evidence="8" type="primary">Tubgcp5</name>
</gene>
<accession>A0A6F9DV93</accession>
<dbReference type="AlphaFoldDB" id="A0A6F9DV93"/>
<dbReference type="GO" id="GO:0051321">
    <property type="term" value="P:meiotic cell cycle"/>
    <property type="evidence" value="ECO:0007669"/>
    <property type="project" value="TreeGrafter"/>
</dbReference>
<dbReference type="Pfam" id="PF17681">
    <property type="entry name" value="GCP_N_terminal"/>
    <property type="match status" value="1"/>
</dbReference>
<organism evidence="8">
    <name type="scientific">Phallusia mammillata</name>
    <dbReference type="NCBI Taxonomy" id="59560"/>
    <lineage>
        <taxon>Eukaryota</taxon>
        <taxon>Metazoa</taxon>
        <taxon>Chordata</taxon>
        <taxon>Tunicata</taxon>
        <taxon>Ascidiacea</taxon>
        <taxon>Phlebobranchia</taxon>
        <taxon>Ascidiidae</taxon>
        <taxon>Phallusia</taxon>
    </lineage>
</organism>
<dbReference type="CDD" id="cd22572">
    <property type="entry name" value="GCP5_NTD"/>
    <property type="match status" value="1"/>
</dbReference>
<dbReference type="GO" id="GO:0005874">
    <property type="term" value="C:microtubule"/>
    <property type="evidence" value="ECO:0007669"/>
    <property type="project" value="UniProtKB-KW"/>
</dbReference>
<dbReference type="InterPro" id="IPR040457">
    <property type="entry name" value="GCP_C"/>
</dbReference>
<dbReference type="GO" id="GO:0051011">
    <property type="term" value="F:microtubule minus-end binding"/>
    <property type="evidence" value="ECO:0007669"/>
    <property type="project" value="TreeGrafter"/>
</dbReference>